<evidence type="ECO:0000256" key="2">
    <source>
        <dbReference type="SAM" id="Phobius"/>
    </source>
</evidence>
<evidence type="ECO:0000256" key="1">
    <source>
        <dbReference type="SAM" id="MobiDB-lite"/>
    </source>
</evidence>
<dbReference type="Pfam" id="PF06519">
    <property type="entry name" value="TolA"/>
    <property type="match status" value="1"/>
</dbReference>
<dbReference type="Gene3D" id="3.30.1150.10">
    <property type="match status" value="1"/>
</dbReference>
<dbReference type="RefSeq" id="WP_126826412.1">
    <property type="nucleotide sequence ID" value="NZ_PIQG01000002.1"/>
</dbReference>
<keyword evidence="2" id="KW-1133">Transmembrane helix</keyword>
<protein>
    <submittedName>
        <fullName evidence="3">Protein TolA</fullName>
    </submittedName>
</protein>
<dbReference type="NCBIfam" id="TIGR02794">
    <property type="entry name" value="tolA_full"/>
    <property type="match status" value="1"/>
</dbReference>
<dbReference type="OrthoDB" id="6194496at2"/>
<dbReference type="GO" id="GO:0016020">
    <property type="term" value="C:membrane"/>
    <property type="evidence" value="ECO:0007669"/>
    <property type="project" value="InterPro"/>
</dbReference>
<dbReference type="GO" id="GO:0043213">
    <property type="term" value="P:bacteriocin transport"/>
    <property type="evidence" value="ECO:0007669"/>
    <property type="project" value="InterPro"/>
</dbReference>
<dbReference type="SUPFAM" id="SSF74653">
    <property type="entry name" value="TolA/TonB C-terminal domain"/>
    <property type="match status" value="1"/>
</dbReference>
<dbReference type="GO" id="GO:0019534">
    <property type="term" value="F:toxin transmembrane transporter activity"/>
    <property type="evidence" value="ECO:0007669"/>
    <property type="project" value="InterPro"/>
</dbReference>
<feature type="transmembrane region" description="Helical" evidence="2">
    <location>
        <begin position="12"/>
        <end position="34"/>
    </location>
</feature>
<dbReference type="InterPro" id="IPR014161">
    <property type="entry name" value="Tol-Pal_TolA"/>
</dbReference>
<sequence length="314" mass="35966">MPKLHFKWSREITVPLGLSLALHVVLVTVLLAGLNFSSLTKPKQVLQVSLNNPEAPLDEMPQDSEVVEAVTFDQAQVDAQIAAIQQAEAERKAAEERRIRELERRAEEAKRQREAEQRKQRELAAQQEAERKRLAQEQAAAKAERERIEREKREAEAAAKAAEEKRKREEEAARKAAEERERLERERQQREREAREKAERERQLQERLAQEAAARRTARMQQIQSELDRYTVLIQQTIQRNFNRDESMRGKQCELTISLSPSGFVKSVTTGSGDTAVCNAAQTAVLRAGTLPVSEDREVYEQMSVIKLTFAPEF</sequence>
<proteinExistence type="predicted"/>
<dbReference type="Proteomes" id="UP000288279">
    <property type="component" value="Unassembled WGS sequence"/>
</dbReference>
<accession>A0A432ZK28</accession>
<dbReference type="EMBL" id="PIQG01000002">
    <property type="protein sequence ID" value="RUO78326.1"/>
    <property type="molecule type" value="Genomic_DNA"/>
</dbReference>
<reference evidence="3 4" key="1">
    <citation type="journal article" date="2011" name="Front. Microbiol.">
        <title>Genomic signatures of strain selection and enhancement in Bacillus atrophaeus var. globigii, a historical biowarfare simulant.</title>
        <authorList>
            <person name="Gibbons H.S."/>
            <person name="Broomall S.M."/>
            <person name="McNew L.A."/>
            <person name="Daligault H."/>
            <person name="Chapman C."/>
            <person name="Bruce D."/>
            <person name="Karavis M."/>
            <person name="Krepps M."/>
            <person name="McGregor P.A."/>
            <person name="Hong C."/>
            <person name="Park K.H."/>
            <person name="Akmal A."/>
            <person name="Feldman A."/>
            <person name="Lin J.S."/>
            <person name="Chang W.E."/>
            <person name="Higgs B.W."/>
            <person name="Demirev P."/>
            <person name="Lindquist J."/>
            <person name="Liem A."/>
            <person name="Fochler E."/>
            <person name="Read T.D."/>
            <person name="Tapia R."/>
            <person name="Johnson S."/>
            <person name="Bishop-Lilly K.A."/>
            <person name="Detter C."/>
            <person name="Han C."/>
            <person name="Sozhamannan S."/>
            <person name="Rosenzweig C.N."/>
            <person name="Skowronski E.W."/>
        </authorList>
    </citation>
    <scope>NUCLEOTIDE SEQUENCE [LARGE SCALE GENOMIC DNA]</scope>
    <source>
        <strain evidence="3 4">PIT1</strain>
    </source>
</reference>
<feature type="compositionally biased region" description="Basic and acidic residues" evidence="1">
    <location>
        <begin position="110"/>
        <end position="135"/>
    </location>
</feature>
<organism evidence="3 4">
    <name type="scientific">Pseudidiomarina taiwanensis</name>
    <dbReference type="NCBI Taxonomy" id="337250"/>
    <lineage>
        <taxon>Bacteria</taxon>
        <taxon>Pseudomonadati</taxon>
        <taxon>Pseudomonadota</taxon>
        <taxon>Gammaproteobacteria</taxon>
        <taxon>Alteromonadales</taxon>
        <taxon>Idiomarinaceae</taxon>
        <taxon>Pseudidiomarina</taxon>
    </lineage>
</organism>
<name>A0A432ZK28_9GAMM</name>
<dbReference type="AlphaFoldDB" id="A0A432ZK28"/>
<gene>
    <name evidence="3" type="primary">tolA</name>
    <name evidence="3" type="ORF">CWI83_04655</name>
</gene>
<keyword evidence="2" id="KW-0472">Membrane</keyword>
<feature type="compositionally biased region" description="Basic and acidic residues" evidence="1">
    <location>
        <begin position="142"/>
        <end position="208"/>
    </location>
</feature>
<keyword evidence="2" id="KW-0812">Transmembrane</keyword>
<evidence type="ECO:0000313" key="4">
    <source>
        <dbReference type="Proteomes" id="UP000288279"/>
    </source>
</evidence>
<keyword evidence="4" id="KW-1185">Reference proteome</keyword>
<comment type="caution">
    <text evidence="3">The sequence shown here is derived from an EMBL/GenBank/DDBJ whole genome shotgun (WGS) entry which is preliminary data.</text>
</comment>
<feature type="region of interest" description="Disordered" evidence="1">
    <location>
        <begin position="110"/>
        <end position="208"/>
    </location>
</feature>
<evidence type="ECO:0000313" key="3">
    <source>
        <dbReference type="EMBL" id="RUO78326.1"/>
    </source>
</evidence>